<organism evidence="7 8">
    <name type="scientific">Inquilinus limosus</name>
    <dbReference type="NCBI Taxonomy" id="171674"/>
    <lineage>
        <taxon>Bacteria</taxon>
        <taxon>Pseudomonadati</taxon>
        <taxon>Pseudomonadota</taxon>
        <taxon>Alphaproteobacteria</taxon>
        <taxon>Rhodospirillales</taxon>
        <taxon>Rhodospirillaceae</taxon>
        <taxon>Inquilinus</taxon>
    </lineage>
</organism>
<evidence type="ECO:0000313" key="8">
    <source>
        <dbReference type="Proteomes" id="UP000196655"/>
    </source>
</evidence>
<feature type="signal peptide" evidence="5">
    <location>
        <begin position="1"/>
        <end position="23"/>
    </location>
</feature>
<dbReference type="SMART" id="SM00062">
    <property type="entry name" value="PBPb"/>
    <property type="match status" value="1"/>
</dbReference>
<comment type="subcellular location">
    <subcellularLocation>
        <location evidence="1">Cell envelope</location>
    </subcellularLocation>
</comment>
<proteinExistence type="inferred from homology"/>
<dbReference type="Pfam" id="PF00497">
    <property type="entry name" value="SBP_bac_3"/>
    <property type="match status" value="1"/>
</dbReference>
<dbReference type="SUPFAM" id="SSF53850">
    <property type="entry name" value="Periplasmic binding protein-like II"/>
    <property type="match status" value="1"/>
</dbReference>
<name>A0A211ZNP2_9PROT</name>
<feature type="domain" description="Solute-binding protein family 3/N-terminal" evidence="6">
    <location>
        <begin position="26"/>
        <end position="260"/>
    </location>
</feature>
<evidence type="ECO:0000256" key="1">
    <source>
        <dbReference type="ARBA" id="ARBA00004196"/>
    </source>
</evidence>
<dbReference type="PANTHER" id="PTHR35936">
    <property type="entry name" value="MEMBRANE-BOUND LYTIC MUREIN TRANSGLYCOSYLASE F"/>
    <property type="match status" value="1"/>
</dbReference>
<reference evidence="8" key="1">
    <citation type="submission" date="2017-05" db="EMBL/GenBank/DDBJ databases">
        <authorList>
            <person name="Macchi M."/>
            <person name="Festa S."/>
            <person name="Coppotelli B.M."/>
            <person name="Morelli I.S."/>
        </authorList>
    </citation>
    <scope>NUCLEOTIDE SEQUENCE [LARGE SCALE GENOMIC DNA]</scope>
    <source>
        <strain evidence="8">I</strain>
    </source>
</reference>
<evidence type="ECO:0000259" key="6">
    <source>
        <dbReference type="SMART" id="SM00062"/>
    </source>
</evidence>
<dbReference type="OrthoDB" id="9807134at2"/>
<evidence type="ECO:0000256" key="2">
    <source>
        <dbReference type="ARBA" id="ARBA00010333"/>
    </source>
</evidence>
<dbReference type="PANTHER" id="PTHR35936:SF17">
    <property type="entry name" value="ARGININE-BINDING EXTRACELLULAR PROTEIN ARTP"/>
    <property type="match status" value="1"/>
</dbReference>
<dbReference type="STRING" id="1122125.GCA_000423185_06315"/>
<evidence type="ECO:0000313" key="7">
    <source>
        <dbReference type="EMBL" id="OWJ66903.1"/>
    </source>
</evidence>
<accession>A0A211ZNP2</accession>
<dbReference type="EMBL" id="NHON01000018">
    <property type="protein sequence ID" value="OWJ66903.1"/>
    <property type="molecule type" value="Genomic_DNA"/>
</dbReference>
<gene>
    <name evidence="7" type="ORF">BWR60_12490</name>
</gene>
<protein>
    <recommendedName>
        <fullName evidence="6">Solute-binding protein family 3/N-terminal domain-containing protein</fullName>
    </recommendedName>
</protein>
<evidence type="ECO:0000256" key="5">
    <source>
        <dbReference type="SAM" id="SignalP"/>
    </source>
</evidence>
<dbReference type="AlphaFoldDB" id="A0A211ZNP2"/>
<comment type="caution">
    <text evidence="7">The sequence shown here is derived from an EMBL/GenBank/DDBJ whole genome shotgun (WGS) entry which is preliminary data.</text>
</comment>
<dbReference type="InterPro" id="IPR001638">
    <property type="entry name" value="Solute-binding_3/MltF_N"/>
</dbReference>
<evidence type="ECO:0000256" key="3">
    <source>
        <dbReference type="ARBA" id="ARBA00022729"/>
    </source>
</evidence>
<evidence type="ECO:0000256" key="4">
    <source>
        <dbReference type="RuleBase" id="RU003744"/>
    </source>
</evidence>
<comment type="similarity">
    <text evidence="2 4">Belongs to the bacterial solute-binding protein 3 family.</text>
</comment>
<sequence length="264" mass="28468">MMKSWLSLAAAAVFVLAAGTASAQDTLKIGTEGAYPPYNATDASGKLVGFEIDLANALCERVQMKCEIVQQDWDGMIPALLNKRFDGIMAGMSVTEERLKQIAFSKPYSTTPAWFVGAKDGLLKDAKTLDDIKAALKGKSVGVQRSTIHQNFLEQKIPDIDVRLYDTQDDLNLDLQNGRIDAGLADSLGWKDFLASDAGKGFTHFGPGLTGKDDPIFGLGVGIGLRKEDTALKDKLDKALDAMNADGSLAKLSVKWFGFDTSIK</sequence>
<keyword evidence="3 5" id="KW-0732">Signal</keyword>
<dbReference type="Proteomes" id="UP000196655">
    <property type="component" value="Unassembled WGS sequence"/>
</dbReference>
<feature type="chain" id="PRO_5012939501" description="Solute-binding protein family 3/N-terminal domain-containing protein" evidence="5">
    <location>
        <begin position="24"/>
        <end position="264"/>
    </location>
</feature>
<dbReference type="InterPro" id="IPR018313">
    <property type="entry name" value="SBP_3_CS"/>
</dbReference>
<dbReference type="PROSITE" id="PS01039">
    <property type="entry name" value="SBP_BACTERIAL_3"/>
    <property type="match status" value="1"/>
</dbReference>
<dbReference type="GO" id="GO:0030313">
    <property type="term" value="C:cell envelope"/>
    <property type="evidence" value="ECO:0007669"/>
    <property type="project" value="UniProtKB-SubCell"/>
</dbReference>
<dbReference type="Gene3D" id="3.40.190.10">
    <property type="entry name" value="Periplasmic binding protein-like II"/>
    <property type="match status" value="2"/>
</dbReference>
<keyword evidence="8" id="KW-1185">Reference proteome</keyword>
<dbReference type="RefSeq" id="WP_088151344.1">
    <property type="nucleotide sequence ID" value="NZ_NHON01000018.1"/>
</dbReference>